<keyword evidence="10" id="KW-1185">Reference proteome</keyword>
<feature type="transmembrane region" description="Helical" evidence="7">
    <location>
        <begin position="221"/>
        <end position="246"/>
    </location>
</feature>
<feature type="transmembrane region" description="Helical" evidence="7">
    <location>
        <begin position="324"/>
        <end position="354"/>
    </location>
</feature>
<keyword evidence="6 7" id="KW-0472">Membrane</keyword>
<feature type="transmembrane region" description="Helical" evidence="7">
    <location>
        <begin position="404"/>
        <end position="426"/>
    </location>
</feature>
<reference evidence="9" key="1">
    <citation type="submission" date="2022-04" db="EMBL/GenBank/DDBJ databases">
        <title>Desulfatitalea alkaliphila sp. nov., a novel anaerobic sulfate-reducing bacterium isolated from terrestrial mud volcano, Taman Peninsula, Russia.</title>
        <authorList>
            <person name="Khomyakova M.A."/>
            <person name="Merkel A.Y."/>
            <person name="Slobodkin A.I."/>
        </authorList>
    </citation>
    <scope>NUCLEOTIDE SEQUENCE</scope>
    <source>
        <strain evidence="9">M08but</strain>
    </source>
</reference>
<dbReference type="Proteomes" id="UP001165427">
    <property type="component" value="Unassembled WGS sequence"/>
</dbReference>
<evidence type="ECO:0000313" key="10">
    <source>
        <dbReference type="Proteomes" id="UP001165427"/>
    </source>
</evidence>
<gene>
    <name evidence="9" type="ORF">MRX98_13405</name>
</gene>
<keyword evidence="5 7" id="KW-1133">Transmembrane helix</keyword>
<comment type="subcellular location">
    <subcellularLocation>
        <location evidence="1">Cell inner membrane</location>
        <topology evidence="1">Multi-pass membrane protein</topology>
    </subcellularLocation>
</comment>
<keyword evidence="3" id="KW-0997">Cell inner membrane</keyword>
<feature type="transmembrane region" description="Helical" evidence="7">
    <location>
        <begin position="52"/>
        <end position="74"/>
    </location>
</feature>
<dbReference type="PIRSF" id="PIRSF006066">
    <property type="entry name" value="HI0050"/>
    <property type="match status" value="1"/>
</dbReference>
<dbReference type="InterPro" id="IPR010656">
    <property type="entry name" value="DctM"/>
</dbReference>
<proteinExistence type="predicted"/>
<dbReference type="InterPro" id="IPR004681">
    <property type="entry name" value="TRAP_DctM"/>
</dbReference>
<evidence type="ECO:0000256" key="7">
    <source>
        <dbReference type="SAM" id="Phobius"/>
    </source>
</evidence>
<dbReference type="PANTHER" id="PTHR33362">
    <property type="entry name" value="SIALIC ACID TRAP TRANSPORTER PERMEASE PROTEIN SIAT-RELATED"/>
    <property type="match status" value="1"/>
</dbReference>
<protein>
    <submittedName>
        <fullName evidence="9">TRAP transporter large permease subunit</fullName>
    </submittedName>
</protein>
<feature type="transmembrane region" description="Helical" evidence="7">
    <location>
        <begin position="366"/>
        <end position="392"/>
    </location>
</feature>
<name>A0AA41R4V9_9BACT</name>
<keyword evidence="4 7" id="KW-0812">Transmembrane</keyword>
<dbReference type="RefSeq" id="WP_246909633.1">
    <property type="nucleotide sequence ID" value="NZ_JALJRB010000015.1"/>
</dbReference>
<evidence type="ECO:0000256" key="4">
    <source>
        <dbReference type="ARBA" id="ARBA00022692"/>
    </source>
</evidence>
<dbReference type="GO" id="GO:0005886">
    <property type="term" value="C:plasma membrane"/>
    <property type="evidence" value="ECO:0007669"/>
    <property type="project" value="UniProtKB-SubCell"/>
</dbReference>
<evidence type="ECO:0000256" key="6">
    <source>
        <dbReference type="ARBA" id="ARBA00023136"/>
    </source>
</evidence>
<dbReference type="PANTHER" id="PTHR33362:SF7">
    <property type="entry name" value="SLL1103 PROTEIN"/>
    <property type="match status" value="1"/>
</dbReference>
<feature type="domain" description="TRAP C4-dicarboxylate transport system permease DctM subunit" evidence="8">
    <location>
        <begin position="13"/>
        <end position="429"/>
    </location>
</feature>
<evidence type="ECO:0000256" key="3">
    <source>
        <dbReference type="ARBA" id="ARBA00022519"/>
    </source>
</evidence>
<comment type="caution">
    <text evidence="9">The sequence shown here is derived from an EMBL/GenBank/DDBJ whole genome shotgun (WGS) entry which is preliminary data.</text>
</comment>
<evidence type="ECO:0000256" key="2">
    <source>
        <dbReference type="ARBA" id="ARBA00022475"/>
    </source>
</evidence>
<dbReference type="AlphaFoldDB" id="A0AA41R4V9"/>
<feature type="transmembrane region" description="Helical" evidence="7">
    <location>
        <begin position="144"/>
        <end position="167"/>
    </location>
</feature>
<feature type="transmembrane region" description="Helical" evidence="7">
    <location>
        <begin position="12"/>
        <end position="40"/>
    </location>
</feature>
<accession>A0AA41R4V9</accession>
<keyword evidence="2" id="KW-1003">Cell membrane</keyword>
<dbReference type="Pfam" id="PF06808">
    <property type="entry name" value="DctM"/>
    <property type="match status" value="1"/>
</dbReference>
<evidence type="ECO:0000256" key="5">
    <source>
        <dbReference type="ARBA" id="ARBA00022989"/>
    </source>
</evidence>
<evidence type="ECO:0000259" key="8">
    <source>
        <dbReference type="Pfam" id="PF06808"/>
    </source>
</evidence>
<evidence type="ECO:0000256" key="1">
    <source>
        <dbReference type="ARBA" id="ARBA00004429"/>
    </source>
</evidence>
<sequence length="440" mass="46793">MSVELITLLMLSSLIAVVLMGFPIGFSLAGIATIFGFLFIGPQVANVFMLRLYVVFADYILIAIPLFVFMGIVIERSGVATRLYDTMYVLLGRLRGGLAIATVLTCTIFAAATGVVGATVVTMGIMSMPAMMKYNYSKPLASGAICAGGALGILIPPSILILVYAPVANVSVGALLIGAFIPGLVLAGLYVLYIAVVCFIKPAMGPAIAPSEIKVTIFQKTKMFLTSVFPVCLLILAVLGSIFFGLAAPTEAAAIGALAAVIMAAFYKALRLGVLKEAAIRTMTTSAMVYLVVIGASFFTSVFMRLGCGKVVESLVLGLPFGKWGILICMWAIIIVMGAFLDWIGIVMIVVPLFSPIAITLGFDPIWFAIMNIVVLQTSFLTPPFAYTIFYLKGIAPEEVTLAHIYQGVIPFLLLMLVAVLLFSLFPQIIMFAPKAAGLI</sequence>
<feature type="transmembrane region" description="Helical" evidence="7">
    <location>
        <begin position="173"/>
        <end position="200"/>
    </location>
</feature>
<feature type="transmembrane region" description="Helical" evidence="7">
    <location>
        <begin position="94"/>
        <end position="123"/>
    </location>
</feature>
<feature type="transmembrane region" description="Helical" evidence="7">
    <location>
        <begin position="282"/>
        <end position="304"/>
    </location>
</feature>
<dbReference type="GO" id="GO:0022857">
    <property type="term" value="F:transmembrane transporter activity"/>
    <property type="evidence" value="ECO:0007669"/>
    <property type="project" value="TreeGrafter"/>
</dbReference>
<evidence type="ECO:0000313" key="9">
    <source>
        <dbReference type="EMBL" id="MCJ8501573.1"/>
    </source>
</evidence>
<dbReference type="NCBIfam" id="TIGR00786">
    <property type="entry name" value="dctM"/>
    <property type="match status" value="1"/>
</dbReference>
<feature type="transmembrane region" description="Helical" evidence="7">
    <location>
        <begin position="252"/>
        <end position="270"/>
    </location>
</feature>
<organism evidence="9 10">
    <name type="scientific">Desulfatitalea alkaliphila</name>
    <dbReference type="NCBI Taxonomy" id="2929485"/>
    <lineage>
        <taxon>Bacteria</taxon>
        <taxon>Pseudomonadati</taxon>
        <taxon>Thermodesulfobacteriota</taxon>
        <taxon>Desulfobacteria</taxon>
        <taxon>Desulfobacterales</taxon>
        <taxon>Desulfosarcinaceae</taxon>
        <taxon>Desulfatitalea</taxon>
    </lineage>
</organism>
<dbReference type="EMBL" id="JALJRB010000015">
    <property type="protein sequence ID" value="MCJ8501573.1"/>
    <property type="molecule type" value="Genomic_DNA"/>
</dbReference>